<evidence type="ECO:0000313" key="3">
    <source>
        <dbReference type="Proteomes" id="UP000031599"/>
    </source>
</evidence>
<sequence length="56" mass="5835">MDPAGTSTILDPRRRALEGVRTADRILGSALGTLQFVGFLALALGYGLFAPISTVS</sequence>
<dbReference type="RefSeq" id="WP_153258241.1">
    <property type="nucleotide sequence ID" value="NZ_JMCC02000011.1"/>
</dbReference>
<proteinExistence type="predicted"/>
<name>A0A0C2D5B7_9BACT</name>
<protein>
    <submittedName>
        <fullName evidence="2">Uncharacterized protein</fullName>
    </submittedName>
</protein>
<keyword evidence="1" id="KW-0812">Transmembrane</keyword>
<evidence type="ECO:0000313" key="2">
    <source>
        <dbReference type="EMBL" id="KIG18361.1"/>
    </source>
</evidence>
<gene>
    <name evidence="2" type="ORF">DB30_00646</name>
</gene>
<evidence type="ECO:0000256" key="1">
    <source>
        <dbReference type="SAM" id="Phobius"/>
    </source>
</evidence>
<dbReference type="EMBL" id="JMCC02000011">
    <property type="protein sequence ID" value="KIG18361.1"/>
    <property type="molecule type" value="Genomic_DNA"/>
</dbReference>
<dbReference type="AlphaFoldDB" id="A0A0C2D5B7"/>
<keyword evidence="1" id="KW-1133">Transmembrane helix</keyword>
<keyword evidence="1" id="KW-0472">Membrane</keyword>
<organism evidence="2 3">
    <name type="scientific">Enhygromyxa salina</name>
    <dbReference type="NCBI Taxonomy" id="215803"/>
    <lineage>
        <taxon>Bacteria</taxon>
        <taxon>Pseudomonadati</taxon>
        <taxon>Myxococcota</taxon>
        <taxon>Polyangia</taxon>
        <taxon>Nannocystales</taxon>
        <taxon>Nannocystaceae</taxon>
        <taxon>Enhygromyxa</taxon>
    </lineage>
</organism>
<feature type="transmembrane region" description="Helical" evidence="1">
    <location>
        <begin position="26"/>
        <end position="49"/>
    </location>
</feature>
<dbReference type="Proteomes" id="UP000031599">
    <property type="component" value="Unassembled WGS sequence"/>
</dbReference>
<accession>A0A0C2D5B7</accession>
<comment type="caution">
    <text evidence="2">The sequence shown here is derived from an EMBL/GenBank/DDBJ whole genome shotgun (WGS) entry which is preliminary data.</text>
</comment>
<reference evidence="2 3" key="1">
    <citation type="submission" date="2014-12" db="EMBL/GenBank/DDBJ databases">
        <title>Genome assembly of Enhygromyxa salina DSM 15201.</title>
        <authorList>
            <person name="Sharma G."/>
            <person name="Subramanian S."/>
        </authorList>
    </citation>
    <scope>NUCLEOTIDE SEQUENCE [LARGE SCALE GENOMIC DNA]</scope>
    <source>
        <strain evidence="2 3">DSM 15201</strain>
    </source>
</reference>